<proteinExistence type="predicted"/>
<name>A0ABW8T507_9CLOT</name>
<comment type="caution">
    <text evidence="1">The sequence shown here is derived from an EMBL/GenBank/DDBJ whole genome shotgun (WGS) entry which is preliminary data.</text>
</comment>
<evidence type="ECO:0008006" key="3">
    <source>
        <dbReference type="Google" id="ProtNLM"/>
    </source>
</evidence>
<keyword evidence="2" id="KW-1185">Reference proteome</keyword>
<sequence>MQVLAKPISVVAWFDEKGFPHPVRFRIKIEDESEKVIKVDRVVTVDKEKIAGNEMLLFRCQSTIKNMQRVFEIKYELRTCKWILFKM</sequence>
<dbReference type="EMBL" id="JBJHZZ010000004">
    <property type="protein sequence ID" value="MFL0247035.1"/>
    <property type="molecule type" value="Genomic_DNA"/>
</dbReference>
<protein>
    <recommendedName>
        <fullName evidence="3">Ig-like domain-containing protein</fullName>
    </recommendedName>
</protein>
<accession>A0ABW8T507</accession>
<gene>
    <name evidence="1" type="ORF">ACJDUG_08625</name>
</gene>
<dbReference type="Proteomes" id="UP001623591">
    <property type="component" value="Unassembled WGS sequence"/>
</dbReference>
<reference evidence="1 2" key="1">
    <citation type="submission" date="2024-11" db="EMBL/GenBank/DDBJ databases">
        <authorList>
            <person name="Heng Y.C."/>
            <person name="Lim A.C.H."/>
            <person name="Lee J.K.Y."/>
            <person name="Kittelmann S."/>
        </authorList>
    </citation>
    <scope>NUCLEOTIDE SEQUENCE [LARGE SCALE GENOMIC DNA]</scope>
    <source>
        <strain evidence="1 2">WILCCON 0185</strain>
    </source>
</reference>
<evidence type="ECO:0000313" key="2">
    <source>
        <dbReference type="Proteomes" id="UP001623591"/>
    </source>
</evidence>
<evidence type="ECO:0000313" key="1">
    <source>
        <dbReference type="EMBL" id="MFL0247035.1"/>
    </source>
</evidence>
<dbReference type="RefSeq" id="WP_406764761.1">
    <property type="nucleotide sequence ID" value="NZ_JBJHZZ010000004.1"/>
</dbReference>
<organism evidence="1 2">
    <name type="scientific">Candidatus Clostridium stratigraminis</name>
    <dbReference type="NCBI Taxonomy" id="3381661"/>
    <lineage>
        <taxon>Bacteria</taxon>
        <taxon>Bacillati</taxon>
        <taxon>Bacillota</taxon>
        <taxon>Clostridia</taxon>
        <taxon>Eubacteriales</taxon>
        <taxon>Clostridiaceae</taxon>
        <taxon>Clostridium</taxon>
    </lineage>
</organism>